<protein>
    <submittedName>
        <fullName evidence="2">N-acetyltransferase</fullName>
    </submittedName>
</protein>
<comment type="caution">
    <text evidence="2">The sequence shown here is derived from an EMBL/GenBank/DDBJ whole genome shotgun (WGS) entry which is preliminary data.</text>
</comment>
<name>A0A5S3V6H1_9GAMM</name>
<dbReference type="Pfam" id="PF13508">
    <property type="entry name" value="Acetyltransf_7"/>
    <property type="match status" value="1"/>
</dbReference>
<dbReference type="InterPro" id="IPR000182">
    <property type="entry name" value="GNAT_dom"/>
</dbReference>
<evidence type="ECO:0000313" key="3">
    <source>
        <dbReference type="Proteomes" id="UP000307217"/>
    </source>
</evidence>
<gene>
    <name evidence="2" type="ORF">CWC19_14780</name>
</gene>
<dbReference type="GO" id="GO:0016747">
    <property type="term" value="F:acyltransferase activity, transferring groups other than amino-acyl groups"/>
    <property type="evidence" value="ECO:0007669"/>
    <property type="project" value="InterPro"/>
</dbReference>
<sequence>MYSVHCLQPIAVPLVNKFYKQFSVRGRANKQDQCWVAKSDRIIAACRVQHKGEVLFLSTVFVDPAFRSQGVARQLVVTAVASQHCRIYTFVYRGLEPFYQGLGFERALSMPEHLSISFANYVRQKRDIVAMCIYK</sequence>
<dbReference type="SUPFAM" id="SSF55729">
    <property type="entry name" value="Acyl-CoA N-acyltransferases (Nat)"/>
    <property type="match status" value="1"/>
</dbReference>
<dbReference type="EMBL" id="PNBX01000062">
    <property type="protein sequence ID" value="TMO67215.1"/>
    <property type="molecule type" value="Genomic_DNA"/>
</dbReference>
<dbReference type="PROSITE" id="PS51186">
    <property type="entry name" value="GNAT"/>
    <property type="match status" value="1"/>
</dbReference>
<proteinExistence type="predicted"/>
<accession>A0A5S3V6H1</accession>
<dbReference type="AlphaFoldDB" id="A0A5S3V6H1"/>
<dbReference type="InterPro" id="IPR016181">
    <property type="entry name" value="Acyl_CoA_acyltransferase"/>
</dbReference>
<dbReference type="CDD" id="cd04301">
    <property type="entry name" value="NAT_SF"/>
    <property type="match status" value="1"/>
</dbReference>
<dbReference type="OrthoDB" id="8780005at2"/>
<evidence type="ECO:0000313" key="2">
    <source>
        <dbReference type="EMBL" id="TMO67215.1"/>
    </source>
</evidence>
<dbReference type="Gene3D" id="3.40.630.30">
    <property type="match status" value="1"/>
</dbReference>
<reference evidence="2 3" key="1">
    <citation type="submission" date="2018-01" db="EMBL/GenBank/DDBJ databases">
        <authorList>
            <person name="Paulsen S."/>
            <person name="Gram L.K."/>
        </authorList>
    </citation>
    <scope>NUCLEOTIDE SEQUENCE [LARGE SCALE GENOMIC DNA]</scope>
    <source>
        <strain evidence="2 3">S3790</strain>
    </source>
</reference>
<keyword evidence="2" id="KW-0808">Transferase</keyword>
<dbReference type="Proteomes" id="UP000307217">
    <property type="component" value="Unassembled WGS sequence"/>
</dbReference>
<feature type="domain" description="N-acetyltransferase" evidence="1">
    <location>
        <begin position="1"/>
        <end position="127"/>
    </location>
</feature>
<organism evidence="2 3">
    <name type="scientific">Pseudoalteromonas aurantia</name>
    <dbReference type="NCBI Taxonomy" id="43654"/>
    <lineage>
        <taxon>Bacteria</taxon>
        <taxon>Pseudomonadati</taxon>
        <taxon>Pseudomonadota</taxon>
        <taxon>Gammaproteobacteria</taxon>
        <taxon>Alteromonadales</taxon>
        <taxon>Pseudoalteromonadaceae</taxon>
        <taxon>Pseudoalteromonas</taxon>
    </lineage>
</organism>
<evidence type="ECO:0000259" key="1">
    <source>
        <dbReference type="PROSITE" id="PS51186"/>
    </source>
</evidence>
<reference evidence="3" key="2">
    <citation type="submission" date="2019-06" db="EMBL/GenBank/DDBJ databases">
        <title>Co-occurence of chitin degradation, pigmentation and bioactivity in marine Pseudoalteromonas.</title>
        <authorList>
            <person name="Sonnenschein E.C."/>
            <person name="Bech P.K."/>
        </authorList>
    </citation>
    <scope>NUCLEOTIDE SEQUENCE [LARGE SCALE GENOMIC DNA]</scope>
    <source>
        <strain evidence="3">S3790</strain>
    </source>
</reference>